<dbReference type="Pfam" id="PF00005">
    <property type="entry name" value="ABC_tran"/>
    <property type="match status" value="2"/>
</dbReference>
<dbReference type="Gene3D" id="3.40.50.300">
    <property type="entry name" value="P-loop containing nucleotide triphosphate hydrolases"/>
    <property type="match status" value="2"/>
</dbReference>
<keyword evidence="8" id="KW-0472">Membrane</keyword>
<dbReference type="PROSITE" id="PS50893">
    <property type="entry name" value="ABC_TRANSPORTER_2"/>
    <property type="match status" value="2"/>
</dbReference>
<evidence type="ECO:0000313" key="11">
    <source>
        <dbReference type="EMBL" id="WGD43157.1"/>
    </source>
</evidence>
<proteinExistence type="predicted"/>
<dbReference type="Proteomes" id="UP001216440">
    <property type="component" value="Chromosome"/>
</dbReference>
<sequence>MAGPVLEMRSIVKTFPGVKALSDVTLTVRRGEVHAICGENGAGKSTLMKVLSGVHPHGSYEGEILFEEETCRFKDIRASEQRGIVIIHQELALVPYLSLAENIFLGNEHTRRGRIDWHETLRHATELLRRVGLEDHPETRVADIGVGKQQLVEIAKALSKKVKLLILDEPTAALNDEDSGKLLDLILQLKEQGITSIIISHKLNEIRKVADSVTILRDGQTIETLDVKAAQTTEDRIISGMVGRDLEHRFPERTPHHPEEGTAPALEIRNWTVHHPIDQQRKVVDDVSLEVRRGEIVGIAGLMGAGRTELAMSVFGRTYGRHAAGTVLRDGREIRTKTVPEAVRHGIAYVTEDRKHYGLNLIDTINRNISLSALGKVARRGVVDEHEERQVAEGFRTSMNIKAPTVFEPVGKLSGGNQQKVVLSKWIFAGPEVLILDEPTRGIDVGAKYEIYTVIDQLAAQGKAVVFISSELPELLGMCDRIYTMAAGRLTGEFPRAEASQESLMRHMTKDKQDARDTRDTQGEKNQKDEEVTR</sequence>
<dbReference type="GO" id="GO:0005524">
    <property type="term" value="F:ATP binding"/>
    <property type="evidence" value="ECO:0007669"/>
    <property type="project" value="UniProtKB-KW"/>
</dbReference>
<dbReference type="CDD" id="cd03215">
    <property type="entry name" value="ABC_Carb_Monos_II"/>
    <property type="match status" value="1"/>
</dbReference>
<dbReference type="RefSeq" id="WP_279336210.1">
    <property type="nucleotide sequence ID" value="NZ_CP121682.1"/>
</dbReference>
<evidence type="ECO:0000256" key="8">
    <source>
        <dbReference type="ARBA" id="ARBA00023136"/>
    </source>
</evidence>
<evidence type="ECO:0000256" key="4">
    <source>
        <dbReference type="ARBA" id="ARBA00022737"/>
    </source>
</evidence>
<dbReference type="CDD" id="cd03216">
    <property type="entry name" value="ABC_Carb_Monos_I"/>
    <property type="match status" value="1"/>
</dbReference>
<organism evidence="11 12">
    <name type="scientific">Streptomyces cathayae</name>
    <dbReference type="NCBI Taxonomy" id="3031124"/>
    <lineage>
        <taxon>Bacteria</taxon>
        <taxon>Bacillati</taxon>
        <taxon>Actinomycetota</taxon>
        <taxon>Actinomycetes</taxon>
        <taxon>Kitasatosporales</taxon>
        <taxon>Streptomycetaceae</taxon>
        <taxon>Streptomyces</taxon>
    </lineage>
</organism>
<keyword evidence="3" id="KW-0762">Sugar transport</keyword>
<dbReference type="PANTHER" id="PTHR43790">
    <property type="entry name" value="CARBOHYDRATE TRANSPORT ATP-BINDING PROTEIN MG119-RELATED"/>
    <property type="match status" value="1"/>
</dbReference>
<protein>
    <submittedName>
        <fullName evidence="11">Sugar ABC transporter ATP-binding protein</fullName>
    </submittedName>
</protein>
<dbReference type="InterPro" id="IPR050107">
    <property type="entry name" value="ABC_carbohydrate_import_ATPase"/>
</dbReference>
<evidence type="ECO:0000256" key="6">
    <source>
        <dbReference type="ARBA" id="ARBA00022840"/>
    </source>
</evidence>
<evidence type="ECO:0000256" key="2">
    <source>
        <dbReference type="ARBA" id="ARBA00022475"/>
    </source>
</evidence>
<dbReference type="PANTHER" id="PTHR43790:SF1">
    <property type="entry name" value="XYLOSE IMPORT ATP-BINDING PROTEIN XYLG"/>
    <property type="match status" value="1"/>
</dbReference>
<evidence type="ECO:0000256" key="9">
    <source>
        <dbReference type="SAM" id="MobiDB-lite"/>
    </source>
</evidence>
<keyword evidence="12" id="KW-1185">Reference proteome</keyword>
<reference evidence="11 12" key="1">
    <citation type="submission" date="2023-03" db="EMBL/GenBank/DDBJ databases">
        <authorList>
            <person name="Mo P."/>
        </authorList>
    </citation>
    <scope>NUCLEOTIDE SEQUENCE [LARGE SCALE GENOMIC DNA]</scope>
    <source>
        <strain evidence="11 12">HUAS 5</strain>
    </source>
</reference>
<keyword evidence="5" id="KW-0547">Nucleotide-binding</keyword>
<name>A0ABY8K4F6_9ACTN</name>
<keyword evidence="4" id="KW-0677">Repeat</keyword>
<dbReference type="InterPro" id="IPR003439">
    <property type="entry name" value="ABC_transporter-like_ATP-bd"/>
</dbReference>
<keyword evidence="2" id="KW-1003">Cell membrane</keyword>
<feature type="domain" description="ABC transporter" evidence="10">
    <location>
        <begin position="6"/>
        <end position="243"/>
    </location>
</feature>
<dbReference type="NCBIfam" id="NF040905">
    <property type="entry name" value="GguA"/>
    <property type="match status" value="1"/>
</dbReference>
<evidence type="ECO:0000259" key="10">
    <source>
        <dbReference type="PROSITE" id="PS50893"/>
    </source>
</evidence>
<dbReference type="SMART" id="SM00382">
    <property type="entry name" value="AAA"/>
    <property type="match status" value="2"/>
</dbReference>
<feature type="domain" description="ABC transporter" evidence="10">
    <location>
        <begin position="268"/>
        <end position="512"/>
    </location>
</feature>
<dbReference type="EMBL" id="CP121682">
    <property type="protein sequence ID" value="WGD43157.1"/>
    <property type="molecule type" value="Genomic_DNA"/>
</dbReference>
<feature type="region of interest" description="Disordered" evidence="9">
    <location>
        <begin position="499"/>
        <end position="534"/>
    </location>
</feature>
<dbReference type="InterPro" id="IPR027417">
    <property type="entry name" value="P-loop_NTPase"/>
</dbReference>
<dbReference type="SUPFAM" id="SSF52540">
    <property type="entry name" value="P-loop containing nucleoside triphosphate hydrolases"/>
    <property type="match status" value="2"/>
</dbReference>
<keyword evidence="1" id="KW-0813">Transport</keyword>
<accession>A0ABY8K4F6</accession>
<evidence type="ECO:0000256" key="1">
    <source>
        <dbReference type="ARBA" id="ARBA00022448"/>
    </source>
</evidence>
<evidence type="ECO:0000313" key="12">
    <source>
        <dbReference type="Proteomes" id="UP001216440"/>
    </source>
</evidence>
<keyword evidence="7" id="KW-1278">Translocase</keyword>
<evidence type="ECO:0000256" key="7">
    <source>
        <dbReference type="ARBA" id="ARBA00022967"/>
    </source>
</evidence>
<dbReference type="PROSITE" id="PS00211">
    <property type="entry name" value="ABC_TRANSPORTER_1"/>
    <property type="match status" value="1"/>
</dbReference>
<evidence type="ECO:0000256" key="5">
    <source>
        <dbReference type="ARBA" id="ARBA00022741"/>
    </source>
</evidence>
<dbReference type="InterPro" id="IPR017871">
    <property type="entry name" value="ABC_transporter-like_CS"/>
</dbReference>
<keyword evidence="6 11" id="KW-0067">ATP-binding</keyword>
<dbReference type="InterPro" id="IPR003593">
    <property type="entry name" value="AAA+_ATPase"/>
</dbReference>
<feature type="compositionally biased region" description="Basic and acidic residues" evidence="9">
    <location>
        <begin position="504"/>
        <end position="534"/>
    </location>
</feature>
<dbReference type="InterPro" id="IPR053466">
    <property type="entry name" value="L-arabinose_ABC_transporter"/>
</dbReference>
<gene>
    <name evidence="11" type="primary">gguA</name>
    <name evidence="11" type="ORF">PYS65_25175</name>
</gene>
<evidence type="ECO:0000256" key="3">
    <source>
        <dbReference type="ARBA" id="ARBA00022597"/>
    </source>
</evidence>